<proteinExistence type="predicted"/>
<dbReference type="EMBL" id="BARU01022719">
    <property type="protein sequence ID" value="GAH59918.1"/>
    <property type="molecule type" value="Genomic_DNA"/>
</dbReference>
<evidence type="ECO:0000313" key="1">
    <source>
        <dbReference type="EMBL" id="GAH59918.1"/>
    </source>
</evidence>
<reference evidence="1" key="1">
    <citation type="journal article" date="2014" name="Front. Microbiol.">
        <title>High frequency of phylogenetically diverse reductive dehalogenase-homologous genes in deep subseafloor sedimentary metagenomes.</title>
        <authorList>
            <person name="Kawai M."/>
            <person name="Futagami T."/>
            <person name="Toyoda A."/>
            <person name="Takaki Y."/>
            <person name="Nishi S."/>
            <person name="Hori S."/>
            <person name="Arai W."/>
            <person name="Tsubouchi T."/>
            <person name="Morono Y."/>
            <person name="Uchiyama I."/>
            <person name="Ito T."/>
            <person name="Fujiyama A."/>
            <person name="Inagaki F."/>
            <person name="Takami H."/>
        </authorList>
    </citation>
    <scope>NUCLEOTIDE SEQUENCE</scope>
    <source>
        <strain evidence="1">Expedition CK06-06</strain>
    </source>
</reference>
<dbReference type="AlphaFoldDB" id="X1IQT5"/>
<organism evidence="1">
    <name type="scientific">marine sediment metagenome</name>
    <dbReference type="NCBI Taxonomy" id="412755"/>
    <lineage>
        <taxon>unclassified sequences</taxon>
        <taxon>metagenomes</taxon>
        <taxon>ecological metagenomes</taxon>
    </lineage>
</organism>
<comment type="caution">
    <text evidence="1">The sequence shown here is derived from an EMBL/GenBank/DDBJ whole genome shotgun (WGS) entry which is preliminary data.</text>
</comment>
<accession>X1IQT5</accession>
<name>X1IQT5_9ZZZZ</name>
<protein>
    <submittedName>
        <fullName evidence="1">Uncharacterized protein</fullName>
    </submittedName>
</protein>
<feature type="non-terminal residue" evidence="1">
    <location>
        <position position="1"/>
    </location>
</feature>
<sequence>EAGGEERELEPWDLQHYAEKNWGLPFIYLEPDRWDKLLGKKEAEGE</sequence>
<gene>
    <name evidence="1" type="ORF">S03H2_36964</name>
</gene>